<name>A0ABT9ZRG5_9BACI</name>
<keyword evidence="10" id="KW-1185">Reference proteome</keyword>
<feature type="transmembrane region" description="Helical" evidence="7">
    <location>
        <begin position="273"/>
        <end position="291"/>
    </location>
</feature>
<evidence type="ECO:0000256" key="4">
    <source>
        <dbReference type="ARBA" id="ARBA00022692"/>
    </source>
</evidence>
<feature type="transmembrane region" description="Helical" evidence="7">
    <location>
        <begin position="118"/>
        <end position="138"/>
    </location>
</feature>
<dbReference type="PANTHER" id="PTHR23513">
    <property type="entry name" value="INTEGRAL MEMBRANE EFFLUX PROTEIN-RELATED"/>
    <property type="match status" value="1"/>
</dbReference>
<keyword evidence="3" id="KW-1003">Cell membrane</keyword>
<evidence type="ECO:0000256" key="3">
    <source>
        <dbReference type="ARBA" id="ARBA00022475"/>
    </source>
</evidence>
<feature type="transmembrane region" description="Helical" evidence="7">
    <location>
        <begin position="303"/>
        <end position="320"/>
    </location>
</feature>
<evidence type="ECO:0000313" key="9">
    <source>
        <dbReference type="EMBL" id="MDQ0253550.1"/>
    </source>
</evidence>
<comment type="subcellular location">
    <subcellularLocation>
        <location evidence="1">Cell membrane</location>
        <topology evidence="1">Multi-pass membrane protein</topology>
    </subcellularLocation>
</comment>
<evidence type="ECO:0000256" key="7">
    <source>
        <dbReference type="SAM" id="Phobius"/>
    </source>
</evidence>
<evidence type="ECO:0000256" key="5">
    <source>
        <dbReference type="ARBA" id="ARBA00022989"/>
    </source>
</evidence>
<dbReference type="Pfam" id="PF07690">
    <property type="entry name" value="MFS_1"/>
    <property type="match status" value="1"/>
</dbReference>
<dbReference type="Proteomes" id="UP001230005">
    <property type="component" value="Unassembled WGS sequence"/>
</dbReference>
<dbReference type="InterPro" id="IPR020846">
    <property type="entry name" value="MFS_dom"/>
</dbReference>
<evidence type="ECO:0000313" key="10">
    <source>
        <dbReference type="Proteomes" id="UP001230005"/>
    </source>
</evidence>
<dbReference type="PANTHER" id="PTHR23513:SF6">
    <property type="entry name" value="MAJOR FACILITATOR SUPERFAMILY ASSOCIATED DOMAIN-CONTAINING PROTEIN"/>
    <property type="match status" value="1"/>
</dbReference>
<feature type="transmembrane region" description="Helical" evidence="7">
    <location>
        <begin position="186"/>
        <end position="205"/>
    </location>
</feature>
<feature type="transmembrane region" description="Helical" evidence="7">
    <location>
        <begin position="26"/>
        <end position="51"/>
    </location>
</feature>
<keyword evidence="2" id="KW-0813">Transport</keyword>
<dbReference type="PROSITE" id="PS50850">
    <property type="entry name" value="MFS"/>
    <property type="match status" value="1"/>
</dbReference>
<dbReference type="RefSeq" id="WP_307322370.1">
    <property type="nucleotide sequence ID" value="NZ_JAUSUG010000003.1"/>
</dbReference>
<accession>A0ABT9ZRG5</accession>
<feature type="transmembrane region" description="Helical" evidence="7">
    <location>
        <begin position="326"/>
        <end position="345"/>
    </location>
</feature>
<dbReference type="SUPFAM" id="SSF103473">
    <property type="entry name" value="MFS general substrate transporter"/>
    <property type="match status" value="1"/>
</dbReference>
<evidence type="ECO:0000259" key="8">
    <source>
        <dbReference type="PROSITE" id="PS50850"/>
    </source>
</evidence>
<feature type="transmembrane region" description="Helical" evidence="7">
    <location>
        <begin position="90"/>
        <end position="112"/>
    </location>
</feature>
<feature type="transmembrane region" description="Helical" evidence="7">
    <location>
        <begin position="237"/>
        <end position="261"/>
    </location>
</feature>
<evidence type="ECO:0000256" key="2">
    <source>
        <dbReference type="ARBA" id="ARBA00022448"/>
    </source>
</evidence>
<dbReference type="InterPro" id="IPR036259">
    <property type="entry name" value="MFS_trans_sf"/>
</dbReference>
<keyword evidence="5 7" id="KW-1133">Transmembrane helix</keyword>
<feature type="transmembrane region" description="Helical" evidence="7">
    <location>
        <begin position="386"/>
        <end position="407"/>
    </location>
</feature>
<comment type="caution">
    <text evidence="9">The sequence shown here is derived from an EMBL/GenBank/DDBJ whole genome shotgun (WGS) entry which is preliminary data.</text>
</comment>
<protein>
    <submittedName>
        <fullName evidence="9">MFS family permease</fullName>
    </submittedName>
</protein>
<gene>
    <name evidence="9" type="ORF">J2S74_000922</name>
</gene>
<keyword evidence="6 7" id="KW-0472">Membrane</keyword>
<feature type="transmembrane region" description="Helical" evidence="7">
    <location>
        <begin position="63"/>
        <end position="83"/>
    </location>
</feature>
<dbReference type="Gene3D" id="1.20.1250.20">
    <property type="entry name" value="MFS general substrate transporter like domains"/>
    <property type="match status" value="1"/>
</dbReference>
<keyword evidence="4 7" id="KW-0812">Transmembrane</keyword>
<dbReference type="EMBL" id="JAUSUG010000003">
    <property type="protein sequence ID" value="MDQ0253550.1"/>
    <property type="molecule type" value="Genomic_DNA"/>
</dbReference>
<evidence type="ECO:0000256" key="6">
    <source>
        <dbReference type="ARBA" id="ARBA00023136"/>
    </source>
</evidence>
<organism evidence="9 10">
    <name type="scientific">Evansella vedderi</name>
    <dbReference type="NCBI Taxonomy" id="38282"/>
    <lineage>
        <taxon>Bacteria</taxon>
        <taxon>Bacillati</taxon>
        <taxon>Bacillota</taxon>
        <taxon>Bacilli</taxon>
        <taxon>Bacillales</taxon>
        <taxon>Bacillaceae</taxon>
        <taxon>Evansella</taxon>
    </lineage>
</organism>
<feature type="transmembrane region" description="Helical" evidence="7">
    <location>
        <begin position="357"/>
        <end position="380"/>
    </location>
</feature>
<dbReference type="CDD" id="cd06173">
    <property type="entry name" value="MFS_MefA_like"/>
    <property type="match status" value="1"/>
</dbReference>
<feature type="domain" description="Major facilitator superfamily (MFS) profile" evidence="8">
    <location>
        <begin position="25"/>
        <end position="413"/>
    </location>
</feature>
<sequence length="416" mass="45942">MKAAVKEKVNEPVGNGNKSLWRNSQFLLLLTGSSISNLTFYIFTLALPIIIYDLTQSTLAMGTMRGIEFLPNLLLAIFVGVLVDRFNRKYVLLSAASIQALSILGIIIFLMSSNIQLWHLYLFGFILYTAGYTFGNAYHTVLPLMVDKNQLTSANSIISFIRTTVSLVGPAFAGIILVAMNYVYGLSITLIGLLFLLLFTSFLRLPLEEKSDVTKTNNSIFKDIKEGWNSLIENRELWNLTIMVLLSNIASAATLAVLIFFALDVMNVMETQMGLILSSSAVGGLLAAIIAKKITRWINRGSLFLLALGLESIGYVILFLSMDWYWLAIGMFFNGFTGGLINIHYFTLRQETTPNHLLGRVAGTSSTIMKLAVPFAFIGVGALGEVIPVHFIFLGSAIITGMIILYLRKTPVVKMK</sequence>
<feature type="transmembrane region" description="Helical" evidence="7">
    <location>
        <begin position="159"/>
        <end position="180"/>
    </location>
</feature>
<evidence type="ECO:0000256" key="1">
    <source>
        <dbReference type="ARBA" id="ARBA00004651"/>
    </source>
</evidence>
<reference evidence="9 10" key="1">
    <citation type="submission" date="2023-07" db="EMBL/GenBank/DDBJ databases">
        <title>Genomic Encyclopedia of Type Strains, Phase IV (KMG-IV): sequencing the most valuable type-strain genomes for metagenomic binning, comparative biology and taxonomic classification.</title>
        <authorList>
            <person name="Goeker M."/>
        </authorList>
    </citation>
    <scope>NUCLEOTIDE SEQUENCE [LARGE SCALE GENOMIC DNA]</scope>
    <source>
        <strain evidence="9 10">DSM 9768</strain>
    </source>
</reference>
<dbReference type="InterPro" id="IPR011701">
    <property type="entry name" value="MFS"/>
</dbReference>
<proteinExistence type="predicted"/>